<dbReference type="OrthoDB" id="9770965at2"/>
<dbReference type="GO" id="GO:0016787">
    <property type="term" value="F:hydrolase activity"/>
    <property type="evidence" value="ECO:0007669"/>
    <property type="project" value="UniProtKB-UniRule"/>
</dbReference>
<keyword evidence="2 4" id="KW-0442">Lipid degradation</keyword>
<dbReference type="PANTHER" id="PTHR14226">
    <property type="entry name" value="NEUROPATHY TARGET ESTERASE/SWISS CHEESE D.MELANOGASTER"/>
    <property type="match status" value="1"/>
</dbReference>
<accession>A0A401U8L6</accession>
<evidence type="ECO:0000313" key="7">
    <source>
        <dbReference type="Proteomes" id="UP000288227"/>
    </source>
</evidence>
<dbReference type="InterPro" id="IPR002641">
    <property type="entry name" value="PNPLA_dom"/>
</dbReference>
<evidence type="ECO:0000256" key="2">
    <source>
        <dbReference type="ARBA" id="ARBA00022963"/>
    </source>
</evidence>
<feature type="short sequence motif" description="GXGXXG" evidence="4">
    <location>
        <begin position="27"/>
        <end position="32"/>
    </location>
</feature>
<dbReference type="PANTHER" id="PTHR14226:SF29">
    <property type="entry name" value="NEUROPATHY TARGET ESTERASE SWS"/>
    <property type="match status" value="1"/>
</dbReference>
<dbReference type="EMBL" id="BHXQ01000002">
    <property type="protein sequence ID" value="GCC51242.1"/>
    <property type="molecule type" value="Genomic_DNA"/>
</dbReference>
<name>A0A401U8L6_9BACT</name>
<dbReference type="RefSeq" id="WP_127121875.1">
    <property type="nucleotide sequence ID" value="NZ_BHXQ01000002.1"/>
</dbReference>
<evidence type="ECO:0000256" key="1">
    <source>
        <dbReference type="ARBA" id="ARBA00022801"/>
    </source>
</evidence>
<organism evidence="6 7">
    <name type="scientific">Chryseotalea sanaruensis</name>
    <dbReference type="NCBI Taxonomy" id="2482724"/>
    <lineage>
        <taxon>Bacteria</taxon>
        <taxon>Pseudomonadati</taxon>
        <taxon>Bacteroidota</taxon>
        <taxon>Cytophagia</taxon>
        <taxon>Cytophagales</taxon>
        <taxon>Chryseotaleaceae</taxon>
        <taxon>Chryseotalea</taxon>
    </lineage>
</organism>
<dbReference type="CDD" id="cd07205">
    <property type="entry name" value="Pat_PNPLA6_PNPLA7_NTE1_like"/>
    <property type="match status" value="1"/>
</dbReference>
<dbReference type="Proteomes" id="UP000288227">
    <property type="component" value="Unassembled WGS sequence"/>
</dbReference>
<dbReference type="SUPFAM" id="SSF52151">
    <property type="entry name" value="FabD/lysophospholipase-like"/>
    <property type="match status" value="1"/>
</dbReference>
<proteinExistence type="predicted"/>
<comment type="caution">
    <text evidence="6">The sequence shown here is derived from an EMBL/GenBank/DDBJ whole genome shotgun (WGS) entry which is preliminary data.</text>
</comment>
<keyword evidence="1 4" id="KW-0378">Hydrolase</keyword>
<sequence length="764" mass="86544">MRQAFLICLLSLTQLTYAQKVGLVLSGGGAKGIAHIGVLKALEENHIPVDYIVGTSMGGIVGGCYAAGMSPQQIEELILSQDFLRWVTGQTDKDKYSYYFREEDNPGFITLTLTLDSAFNTQVNTSLAKDVLLNFALAEYMAQAEAIAKQNFDSLFIPFRVMAADVFSQAQIVLKKGSLSKALRATQTVPFFYTPIRVDGKYLFDGGVYNNFPVDVLQREFAPDVVIGSNVSSKVFNEYPFGEDDELLDNSMLFMFLDKSNPEDVPESGVYLQPNLDGYTAVDFNKARSLIDSGYVHTMRNIDEIRNKVVSRITVEEVDQKRKQFSNRSYPFVFDTLKFESFNSKQQIYLKRVFGFPSRKEPELSIDEVRSRYLKLVSENYFSNTFPTISFNQQRRKFELELTRRRRKNFQVDFGGVLATRDISNIFTGINFYHFDKQLLHSYIGFQTGNFYTSGTLSTRIDFPFFGQFFIEPRFVYNRWNYSASNNLLREDRTTLLRRVDRSYTLKVGWPVKEKAKLMLEFGGMANKDNYINEAIFNNTSTLDELKLGGITGGVSLSANTLDKKQYASTGRAYSIAINYYNLNENHSPGSSSVRLLDYEASHQWLSARVRAEKYFTKGRVRPGLVVEAAYSSMPLLVNYQATLINAPAYNPLPDSRSLFLERFRALSYVGGGARIVVGLTSKLEWRTEAHAFKPFESLVQGPNQQALIDTDLLQVSLAASSAFVYHSPIGPISLMLNYYDDDENELGVLFHVGYLLFNKPSAE</sequence>
<dbReference type="PROSITE" id="PS51635">
    <property type="entry name" value="PNPLA"/>
    <property type="match status" value="1"/>
</dbReference>
<evidence type="ECO:0000256" key="3">
    <source>
        <dbReference type="ARBA" id="ARBA00023098"/>
    </source>
</evidence>
<feature type="active site" description="Nucleophile" evidence="4">
    <location>
        <position position="56"/>
    </location>
</feature>
<protein>
    <submittedName>
        <fullName evidence="6">Patatin</fullName>
    </submittedName>
</protein>
<dbReference type="InterPro" id="IPR016035">
    <property type="entry name" value="Acyl_Trfase/lysoPLipase"/>
</dbReference>
<feature type="short sequence motif" description="GXSXG" evidence="4">
    <location>
        <begin position="54"/>
        <end position="58"/>
    </location>
</feature>
<dbReference type="InterPro" id="IPR050301">
    <property type="entry name" value="NTE"/>
</dbReference>
<keyword evidence="7" id="KW-1185">Reference proteome</keyword>
<keyword evidence="3 4" id="KW-0443">Lipid metabolism</keyword>
<dbReference type="GO" id="GO:0016042">
    <property type="term" value="P:lipid catabolic process"/>
    <property type="evidence" value="ECO:0007669"/>
    <property type="project" value="UniProtKB-UniRule"/>
</dbReference>
<feature type="active site" description="Proton acceptor" evidence="4">
    <location>
        <position position="205"/>
    </location>
</feature>
<gene>
    <name evidence="6" type="ORF">SanaruYs_14630</name>
</gene>
<dbReference type="AlphaFoldDB" id="A0A401U8L6"/>
<evidence type="ECO:0000256" key="4">
    <source>
        <dbReference type="PROSITE-ProRule" id="PRU01161"/>
    </source>
</evidence>
<evidence type="ECO:0000313" key="6">
    <source>
        <dbReference type="EMBL" id="GCC51242.1"/>
    </source>
</evidence>
<feature type="short sequence motif" description="DGA/G" evidence="4">
    <location>
        <begin position="205"/>
        <end position="207"/>
    </location>
</feature>
<reference evidence="6 7" key="1">
    <citation type="submission" date="2018-11" db="EMBL/GenBank/DDBJ databases">
        <title>Chryseotalea sanarue gen. nov., sp., nov., a member of the family Cytophagaceae, isolated from a brackish lake in Hamamatsu Japan.</title>
        <authorList>
            <person name="Maejima Y."/>
            <person name="Iino T."/>
            <person name="Muraguchi Y."/>
            <person name="Fukuda K."/>
            <person name="Ohkuma M."/>
            <person name="Moriuchi R."/>
            <person name="Dohra H."/>
            <person name="Kimbara K."/>
            <person name="Shintani M."/>
        </authorList>
    </citation>
    <scope>NUCLEOTIDE SEQUENCE [LARGE SCALE GENOMIC DNA]</scope>
    <source>
        <strain evidence="6 7">Ys</strain>
    </source>
</reference>
<dbReference type="Pfam" id="PF01734">
    <property type="entry name" value="Patatin"/>
    <property type="match status" value="1"/>
</dbReference>
<dbReference type="Gene3D" id="3.40.1090.10">
    <property type="entry name" value="Cytosolic phospholipase A2 catalytic domain"/>
    <property type="match status" value="1"/>
</dbReference>
<evidence type="ECO:0000259" key="5">
    <source>
        <dbReference type="PROSITE" id="PS51635"/>
    </source>
</evidence>
<feature type="domain" description="PNPLA" evidence="5">
    <location>
        <begin position="23"/>
        <end position="218"/>
    </location>
</feature>